<dbReference type="InterPro" id="IPR003838">
    <property type="entry name" value="ABC3_permease_C"/>
</dbReference>
<dbReference type="InterPro" id="IPR025857">
    <property type="entry name" value="MacB_PCD"/>
</dbReference>
<dbReference type="EMBL" id="JAUJEA010000002">
    <property type="protein sequence ID" value="MDN5201151.1"/>
    <property type="molecule type" value="Genomic_DNA"/>
</dbReference>
<evidence type="ECO:0000256" key="3">
    <source>
        <dbReference type="ARBA" id="ARBA00022692"/>
    </source>
</evidence>
<dbReference type="InterPro" id="IPR050250">
    <property type="entry name" value="Macrolide_Exporter_MacB"/>
</dbReference>
<feature type="transmembrane region" description="Helical" evidence="6">
    <location>
        <begin position="792"/>
        <end position="819"/>
    </location>
</feature>
<dbReference type="NCBIfam" id="NF038404">
    <property type="entry name" value="perm_prefix_2"/>
    <property type="match status" value="1"/>
</dbReference>
<reference evidence="9" key="1">
    <citation type="submission" date="2023-06" db="EMBL/GenBank/DDBJ databases">
        <title>Genomic of Parafulvivirga corallium.</title>
        <authorList>
            <person name="Wang G."/>
        </authorList>
    </citation>
    <scope>NUCLEOTIDE SEQUENCE</scope>
    <source>
        <strain evidence="9">BMA10</strain>
    </source>
</reference>
<feature type="transmembrane region" description="Helical" evidence="6">
    <location>
        <begin position="411"/>
        <end position="433"/>
    </location>
</feature>
<evidence type="ECO:0000256" key="1">
    <source>
        <dbReference type="ARBA" id="ARBA00004651"/>
    </source>
</evidence>
<evidence type="ECO:0000259" key="8">
    <source>
        <dbReference type="Pfam" id="PF12704"/>
    </source>
</evidence>
<keyword evidence="4 6" id="KW-1133">Transmembrane helix</keyword>
<feature type="transmembrane region" description="Helical" evidence="6">
    <location>
        <begin position="831"/>
        <end position="853"/>
    </location>
</feature>
<keyword evidence="2" id="KW-1003">Cell membrane</keyword>
<evidence type="ECO:0000259" key="7">
    <source>
        <dbReference type="Pfam" id="PF02687"/>
    </source>
</evidence>
<dbReference type="InterPro" id="IPR047699">
    <property type="entry name" value="Permease_put_prefix"/>
</dbReference>
<dbReference type="RefSeq" id="WP_346751177.1">
    <property type="nucleotide sequence ID" value="NZ_JAUJEA010000002.1"/>
</dbReference>
<evidence type="ECO:0000256" key="2">
    <source>
        <dbReference type="ARBA" id="ARBA00022475"/>
    </source>
</evidence>
<accession>A0ABT8KKB0</accession>
<keyword evidence="5 6" id="KW-0472">Membrane</keyword>
<evidence type="ECO:0000313" key="9">
    <source>
        <dbReference type="EMBL" id="MDN5201151.1"/>
    </source>
</evidence>
<feature type="domain" description="ABC3 transporter permease C-terminal" evidence="7">
    <location>
        <begin position="751"/>
        <end position="865"/>
    </location>
</feature>
<comment type="subcellular location">
    <subcellularLocation>
        <location evidence="1">Cell membrane</location>
        <topology evidence="1">Multi-pass membrane protein</topology>
    </subcellularLocation>
</comment>
<evidence type="ECO:0000256" key="6">
    <source>
        <dbReference type="SAM" id="Phobius"/>
    </source>
</evidence>
<dbReference type="Pfam" id="PF02687">
    <property type="entry name" value="FtsX"/>
    <property type="match status" value="2"/>
</dbReference>
<feature type="domain" description="MacB-like periplasmic core" evidence="8">
    <location>
        <begin position="517"/>
        <end position="688"/>
    </location>
</feature>
<feature type="transmembrane region" description="Helical" evidence="6">
    <location>
        <begin position="359"/>
        <end position="382"/>
    </location>
</feature>
<evidence type="ECO:0000256" key="5">
    <source>
        <dbReference type="ARBA" id="ARBA00023136"/>
    </source>
</evidence>
<gene>
    <name evidence="9" type="ORF">QQ008_07255</name>
</gene>
<feature type="domain" description="MacB-like periplasmic core" evidence="8">
    <location>
        <begin position="96"/>
        <end position="318"/>
    </location>
</feature>
<dbReference type="PANTHER" id="PTHR30572:SF18">
    <property type="entry name" value="ABC-TYPE MACROLIDE FAMILY EXPORT SYSTEM PERMEASE COMPONENT 2"/>
    <property type="match status" value="1"/>
</dbReference>
<feature type="transmembrane region" description="Helical" evidence="6">
    <location>
        <begin position="94"/>
        <end position="118"/>
    </location>
</feature>
<feature type="transmembrane region" description="Helical" evidence="6">
    <location>
        <begin position="505"/>
        <end position="526"/>
    </location>
</feature>
<feature type="transmembrane region" description="Helical" evidence="6">
    <location>
        <begin position="741"/>
        <end position="771"/>
    </location>
</feature>
<protein>
    <submittedName>
        <fullName evidence="9">ABC transporter permease</fullName>
    </submittedName>
</protein>
<evidence type="ECO:0000256" key="4">
    <source>
        <dbReference type="ARBA" id="ARBA00022989"/>
    </source>
</evidence>
<dbReference type="PANTHER" id="PTHR30572">
    <property type="entry name" value="MEMBRANE COMPONENT OF TRANSPORTER-RELATED"/>
    <property type="match status" value="1"/>
</dbReference>
<evidence type="ECO:0000313" key="10">
    <source>
        <dbReference type="Proteomes" id="UP001172082"/>
    </source>
</evidence>
<proteinExistence type="predicted"/>
<keyword evidence="3 6" id="KW-0812">Transmembrane</keyword>
<feature type="domain" description="ABC3 transporter permease C-terminal" evidence="7">
    <location>
        <begin position="367"/>
        <end position="482"/>
    </location>
</feature>
<feature type="transmembrane region" description="Helical" evidence="6">
    <location>
        <begin position="456"/>
        <end position="479"/>
    </location>
</feature>
<comment type="caution">
    <text evidence="9">The sequence shown here is derived from an EMBL/GenBank/DDBJ whole genome shotgun (WGS) entry which is preliminary data.</text>
</comment>
<dbReference type="Pfam" id="PF12704">
    <property type="entry name" value="MacB_PCD"/>
    <property type="match status" value="2"/>
</dbReference>
<keyword evidence="10" id="KW-1185">Reference proteome</keyword>
<name>A0ABT8KKB0_9BACT</name>
<sequence length="872" mass="98552">MKEVPHPPKWINPLLERVCKPELLEEIEGDLLEYYYLWVERYGTAKANRLYVIHTLKFLRPFALKKSRSKTTNHFAMFRNYLKTAYRSMARNRLFTTINVMGLAVSMSVGLMMIAFVWDLRSYDNFHENKDRIYRVNTINHPDNGPIMTLASSSAKAGYKIRESISGIDDLTIIRRNFGGDAQIGEKKVPLQGLWADHSFLKVFTFPLLQGDPATALKEPYSLVLTEKGAERLFGETDVLGETVRFDTLDYMVTGIMKDTPKFSHLQFEALVSFSTFELQGSESDHDFFGWKSFYNNYTYLLLSENMTLQTLQANLDRLSEVENAAIENQEINLSIQPLHQIFVGHSLVNEIGPRISIVAIWVLIGLTVIVILSACFNYTNLSIARSMRRSREVGIRKVIGAQRRQVIGQFVAESVLISLFAFVFSFLLFLTLREQFVSIHPFIAHLVSLELSGTLIIYFVTLAVLIGLMAGIFPALFFSRIKALQVLKGVSSLRLFQRINMRKSLIVIQYTFSLIFITSTVIVYAQYKNFVSFDLGFSTENILNIKLQGNKAELLIKELSALPAVSKISQSQLISSLGVGNSAQLKYRDPNDSSSVWKNVVDEHYLPMHGHKFLAGKNFTHKSEHTQQDEVIVNEQLIKQFGIGSLDPDHAIGEIVTLNGKKVTIIGVLKDFHYQTPQHAITPVAILNSANPGRYLNLKISTNDLPATLSSIEHIWKQIDDVHLLDAQFYDDQLAYTFSWLLMIIKVIGFIAFLAVCISSLGLFGMVVFTTETKLKEISIRKVLGAGERNLVYLLSKSYVTLLFVSALIALPVTYFFFDKIILTYFAYHQSIHLVELLAGLLGVLVIALIMIGSQTFSAARSNPAQTLRDE</sequence>
<dbReference type="Proteomes" id="UP001172082">
    <property type="component" value="Unassembled WGS sequence"/>
</dbReference>
<organism evidence="9 10">
    <name type="scientific">Splendidivirga corallicola</name>
    <dbReference type="NCBI Taxonomy" id="3051826"/>
    <lineage>
        <taxon>Bacteria</taxon>
        <taxon>Pseudomonadati</taxon>
        <taxon>Bacteroidota</taxon>
        <taxon>Cytophagia</taxon>
        <taxon>Cytophagales</taxon>
        <taxon>Splendidivirgaceae</taxon>
        <taxon>Splendidivirga</taxon>
    </lineage>
</organism>